<dbReference type="Gene3D" id="1.10.8.60">
    <property type="match status" value="1"/>
</dbReference>
<evidence type="ECO:0000256" key="1">
    <source>
        <dbReference type="ARBA" id="ARBA00012417"/>
    </source>
</evidence>
<accession>A0A2L2XFX0</accession>
<evidence type="ECO:0000256" key="3">
    <source>
        <dbReference type="ARBA" id="ARBA00022679"/>
    </source>
</evidence>
<reference evidence="13" key="1">
    <citation type="submission" date="2018-02" db="EMBL/GenBank/DDBJ databases">
        <title>Genome sequence of Desulfocucumis palustris strain NAW-5.</title>
        <authorList>
            <person name="Watanabe M."/>
            <person name="Kojima H."/>
            <person name="Fukui M."/>
        </authorList>
    </citation>
    <scope>NUCLEOTIDE SEQUENCE [LARGE SCALE GENOMIC DNA]</scope>
    <source>
        <strain evidence="13">NAW-5</strain>
    </source>
</reference>
<dbReference type="OrthoDB" id="9775929at2"/>
<evidence type="ECO:0000259" key="11">
    <source>
        <dbReference type="Pfam" id="PF21694"/>
    </source>
</evidence>
<evidence type="ECO:0000256" key="2">
    <source>
        <dbReference type="ARBA" id="ARBA00017703"/>
    </source>
</evidence>
<dbReference type="NCBIfam" id="TIGR01128">
    <property type="entry name" value="holA"/>
    <property type="match status" value="1"/>
</dbReference>
<dbReference type="Pfam" id="PF06144">
    <property type="entry name" value="DNA_pol3_delta"/>
    <property type="match status" value="1"/>
</dbReference>
<evidence type="ECO:0000256" key="8">
    <source>
        <dbReference type="ARBA" id="ARBA00049244"/>
    </source>
</evidence>
<gene>
    <name evidence="12" type="ORF">DCCM_4261</name>
</gene>
<dbReference type="GO" id="GO:0003677">
    <property type="term" value="F:DNA binding"/>
    <property type="evidence" value="ECO:0007669"/>
    <property type="project" value="InterPro"/>
</dbReference>
<dbReference type="SUPFAM" id="SSF48019">
    <property type="entry name" value="post-AAA+ oligomerization domain-like"/>
    <property type="match status" value="1"/>
</dbReference>
<evidence type="ECO:0000313" key="13">
    <source>
        <dbReference type="Proteomes" id="UP000239549"/>
    </source>
</evidence>
<evidence type="ECO:0000256" key="4">
    <source>
        <dbReference type="ARBA" id="ARBA00022695"/>
    </source>
</evidence>
<evidence type="ECO:0000256" key="7">
    <source>
        <dbReference type="ARBA" id="ARBA00034754"/>
    </source>
</evidence>
<comment type="catalytic activity">
    <reaction evidence="8">
        <text>DNA(n) + a 2'-deoxyribonucleoside 5'-triphosphate = DNA(n+1) + diphosphate</text>
        <dbReference type="Rhea" id="RHEA:22508"/>
        <dbReference type="Rhea" id="RHEA-COMP:17339"/>
        <dbReference type="Rhea" id="RHEA-COMP:17340"/>
        <dbReference type="ChEBI" id="CHEBI:33019"/>
        <dbReference type="ChEBI" id="CHEBI:61560"/>
        <dbReference type="ChEBI" id="CHEBI:173112"/>
        <dbReference type="EC" id="2.7.7.7"/>
    </reaction>
</comment>
<name>A0A2L2XFX0_9FIRM</name>
<dbReference type="RefSeq" id="WP_104373252.1">
    <property type="nucleotide sequence ID" value="NZ_BFAV01000157.1"/>
</dbReference>
<dbReference type="PANTHER" id="PTHR34388">
    <property type="entry name" value="DNA POLYMERASE III SUBUNIT DELTA"/>
    <property type="match status" value="1"/>
</dbReference>
<evidence type="ECO:0000256" key="6">
    <source>
        <dbReference type="ARBA" id="ARBA00022932"/>
    </source>
</evidence>
<keyword evidence="4" id="KW-0548">Nucleotidyltransferase</keyword>
<dbReference type="InterPro" id="IPR010372">
    <property type="entry name" value="DNA_pol3_delta_N"/>
</dbReference>
<dbReference type="PANTHER" id="PTHR34388:SF1">
    <property type="entry name" value="DNA POLYMERASE III SUBUNIT DELTA"/>
    <property type="match status" value="1"/>
</dbReference>
<dbReference type="InterPro" id="IPR008921">
    <property type="entry name" value="DNA_pol3_clamp-load_cplx_C"/>
</dbReference>
<keyword evidence="6" id="KW-0239">DNA-directed DNA polymerase</keyword>
<sequence length="366" mass="40331">MKYFTDLLETVKSRNFAPVYLFHGPEAYLRRLAVEKIREALLDGDNRDFNLTRLDGEKAGISEIISAAETAPFFSGKRLLIIDRPAVFRASPGKGRAPKETAGQEEEETNKPGGKTPGEEEALINYIASPMPSTCVIFNTPDQVDKRKKIYKSVEKHGKAVEFALLKPADIRKWLDKQARLAGKKLEPAAAGALLDRVGQDLTALHAEINKLIDYAGQAPVIKLADVNLLTAVPLEENIFNVVDALGEKKPDKAVSGIRDLLLARQPPQYILSMVARQFRLLLQVKEALSRGCSFGELASTTGIHPFVAKKLYQQCKGFDINLLIRALHSLQEIDAGVKTGRKDFLPAMELFIIETVTGGKLAEGK</sequence>
<dbReference type="InterPro" id="IPR027417">
    <property type="entry name" value="P-loop_NTPase"/>
</dbReference>
<dbReference type="GO" id="GO:0009360">
    <property type="term" value="C:DNA polymerase III complex"/>
    <property type="evidence" value="ECO:0007669"/>
    <property type="project" value="InterPro"/>
</dbReference>
<evidence type="ECO:0000259" key="10">
    <source>
        <dbReference type="Pfam" id="PF06144"/>
    </source>
</evidence>
<keyword evidence="3" id="KW-0808">Transferase</keyword>
<dbReference type="InterPro" id="IPR048466">
    <property type="entry name" value="DNA_pol3_delta-like_C"/>
</dbReference>
<evidence type="ECO:0000256" key="9">
    <source>
        <dbReference type="SAM" id="MobiDB-lite"/>
    </source>
</evidence>
<dbReference type="GO" id="GO:0006261">
    <property type="term" value="P:DNA-templated DNA replication"/>
    <property type="evidence" value="ECO:0007669"/>
    <property type="project" value="TreeGrafter"/>
</dbReference>
<dbReference type="EMBL" id="BFAV01000157">
    <property type="protein sequence ID" value="GBF35138.1"/>
    <property type="molecule type" value="Genomic_DNA"/>
</dbReference>
<dbReference type="Gene3D" id="3.40.50.300">
    <property type="entry name" value="P-loop containing nucleotide triphosphate hydrolases"/>
    <property type="match status" value="1"/>
</dbReference>
<proteinExistence type="inferred from homology"/>
<feature type="region of interest" description="Disordered" evidence="9">
    <location>
        <begin position="91"/>
        <end position="118"/>
    </location>
</feature>
<dbReference type="EC" id="2.7.7.7" evidence="1"/>
<feature type="domain" description="DNA polymerase III delta subunit-like C-terminal" evidence="11">
    <location>
        <begin position="236"/>
        <end position="355"/>
    </location>
</feature>
<dbReference type="Pfam" id="PF21694">
    <property type="entry name" value="DNA_pol3_delta_C"/>
    <property type="match status" value="1"/>
</dbReference>
<dbReference type="SUPFAM" id="SSF52540">
    <property type="entry name" value="P-loop containing nucleoside triphosphate hydrolases"/>
    <property type="match status" value="1"/>
</dbReference>
<comment type="similarity">
    <text evidence="7">Belongs to the DNA polymerase HolA subunit family.</text>
</comment>
<dbReference type="InterPro" id="IPR005790">
    <property type="entry name" value="DNA_polIII_delta"/>
</dbReference>
<evidence type="ECO:0000256" key="5">
    <source>
        <dbReference type="ARBA" id="ARBA00022705"/>
    </source>
</evidence>
<dbReference type="GO" id="GO:0003887">
    <property type="term" value="F:DNA-directed DNA polymerase activity"/>
    <property type="evidence" value="ECO:0007669"/>
    <property type="project" value="UniProtKB-KW"/>
</dbReference>
<comment type="caution">
    <text evidence="12">The sequence shown here is derived from an EMBL/GenBank/DDBJ whole genome shotgun (WGS) entry which is preliminary data.</text>
</comment>
<evidence type="ECO:0000313" key="12">
    <source>
        <dbReference type="EMBL" id="GBF35138.1"/>
    </source>
</evidence>
<keyword evidence="13" id="KW-1185">Reference proteome</keyword>
<dbReference type="AlphaFoldDB" id="A0A2L2XFX0"/>
<dbReference type="Proteomes" id="UP000239549">
    <property type="component" value="Unassembled WGS sequence"/>
</dbReference>
<feature type="domain" description="DNA polymerase III delta N-terminal" evidence="10">
    <location>
        <begin position="20"/>
        <end position="163"/>
    </location>
</feature>
<organism evidence="12 13">
    <name type="scientific">Desulfocucumis palustris</name>
    <dbReference type="NCBI Taxonomy" id="1898651"/>
    <lineage>
        <taxon>Bacteria</taxon>
        <taxon>Bacillati</taxon>
        <taxon>Bacillota</taxon>
        <taxon>Clostridia</taxon>
        <taxon>Eubacteriales</taxon>
        <taxon>Desulfocucumaceae</taxon>
        <taxon>Desulfocucumis</taxon>
    </lineage>
</organism>
<keyword evidence="5" id="KW-0235">DNA replication</keyword>
<protein>
    <recommendedName>
        <fullName evidence="2">DNA polymerase III subunit delta</fullName>
        <ecNumber evidence="1">2.7.7.7</ecNumber>
    </recommendedName>
</protein>
<dbReference type="Gene3D" id="1.20.272.10">
    <property type="match status" value="1"/>
</dbReference>